<dbReference type="InterPro" id="IPR012340">
    <property type="entry name" value="NA-bd_OB-fold"/>
</dbReference>
<keyword evidence="3" id="KW-1185">Reference proteome</keyword>
<feature type="region of interest" description="Disordered" evidence="1">
    <location>
        <begin position="818"/>
        <end position="862"/>
    </location>
</feature>
<dbReference type="Gene3D" id="2.40.50.140">
    <property type="entry name" value="Nucleic acid-binding proteins"/>
    <property type="match status" value="2"/>
</dbReference>
<dbReference type="AlphaFoldDB" id="A0A834GLL1"/>
<dbReference type="PANTHER" id="PTHR47165">
    <property type="entry name" value="OS03G0429900 PROTEIN"/>
    <property type="match status" value="1"/>
</dbReference>
<dbReference type="SUPFAM" id="SSF50249">
    <property type="entry name" value="Nucleic acid-binding proteins"/>
    <property type="match status" value="1"/>
</dbReference>
<protein>
    <submittedName>
        <fullName evidence="2">Uncharacterized protein</fullName>
    </submittedName>
</protein>
<name>A0A834GLL1_RHOSS</name>
<evidence type="ECO:0000313" key="3">
    <source>
        <dbReference type="Proteomes" id="UP000626092"/>
    </source>
</evidence>
<dbReference type="EMBL" id="WJXA01000008">
    <property type="protein sequence ID" value="KAF7135167.1"/>
    <property type="molecule type" value="Genomic_DNA"/>
</dbReference>
<dbReference type="OrthoDB" id="1725660at2759"/>
<feature type="region of interest" description="Disordered" evidence="1">
    <location>
        <begin position="297"/>
        <end position="325"/>
    </location>
</feature>
<dbReference type="Proteomes" id="UP000626092">
    <property type="component" value="Unassembled WGS sequence"/>
</dbReference>
<organism evidence="2 3">
    <name type="scientific">Rhododendron simsii</name>
    <name type="common">Sims's rhododendron</name>
    <dbReference type="NCBI Taxonomy" id="118357"/>
    <lineage>
        <taxon>Eukaryota</taxon>
        <taxon>Viridiplantae</taxon>
        <taxon>Streptophyta</taxon>
        <taxon>Embryophyta</taxon>
        <taxon>Tracheophyta</taxon>
        <taxon>Spermatophyta</taxon>
        <taxon>Magnoliopsida</taxon>
        <taxon>eudicotyledons</taxon>
        <taxon>Gunneridae</taxon>
        <taxon>Pentapetalae</taxon>
        <taxon>asterids</taxon>
        <taxon>Ericales</taxon>
        <taxon>Ericaceae</taxon>
        <taxon>Ericoideae</taxon>
        <taxon>Rhodoreae</taxon>
        <taxon>Rhododendron</taxon>
    </lineage>
</organism>
<gene>
    <name evidence="2" type="ORF">RHSIM_Rhsim08G0044600</name>
</gene>
<accession>A0A834GLL1</accession>
<reference evidence="2" key="1">
    <citation type="submission" date="2019-11" db="EMBL/GenBank/DDBJ databases">
        <authorList>
            <person name="Liu Y."/>
            <person name="Hou J."/>
            <person name="Li T.-Q."/>
            <person name="Guan C.-H."/>
            <person name="Wu X."/>
            <person name="Wu H.-Z."/>
            <person name="Ling F."/>
            <person name="Zhang R."/>
            <person name="Shi X.-G."/>
            <person name="Ren J.-P."/>
            <person name="Chen E.-F."/>
            <person name="Sun J.-M."/>
        </authorList>
    </citation>
    <scope>NUCLEOTIDE SEQUENCE</scope>
    <source>
        <strain evidence="2">Adult_tree_wgs_1</strain>
        <tissue evidence="2">Leaves</tissue>
    </source>
</reference>
<dbReference type="PANTHER" id="PTHR47165:SF4">
    <property type="entry name" value="OS03G0429900 PROTEIN"/>
    <property type="match status" value="1"/>
</dbReference>
<proteinExistence type="predicted"/>
<evidence type="ECO:0000313" key="2">
    <source>
        <dbReference type="EMBL" id="KAF7135167.1"/>
    </source>
</evidence>
<sequence>MVLFLLRSQRFVLLFMEACVDVPLPLVGVRMVVHAPFVPSDLDRDASSSNQRAGIYYLETAQGERVDCVAGISGQGLTAWLDGIVYHSFLSYSEEAPLSLDGARICIVGYYAFCVDHCWSLTYVDPLDLPHVCCSIFGCRKASSDTFLMMVQPHGFWRGMNIKHDHLRLLAVALGMAGLLFENCMADFVLVPLLEFLDYLLVIMLPTAEFRVVVIREDIDVERLYTWDTPLFPSHYSPSCIPPLQSAAEIHAEDSELTGGASTGSVAKKISCLVDQPARQQNLLYLHLLINKMSDNRRKRVPQSQLSQDQRDQINARKRARYSQNKHTQDHLFSVQIEEQISAEENIRSTMSFTNLPEDSNDDEYMSVCTTVPVMDNTGILSDISIGVAVGTLMPMPAVKQRSIPTEAFRLPSMQPCRFCRAKKFPHETIKFCCSGGEVSLHENVIPPQLLELYSGSNPDSIHFRQMAAQQSLPQVKQGFRQLIQKQQKNYLLMKHQGTMAPNIMPLKDINLQSRNYTIQAIVVEKGIPRISAKGTSQYQRLVLQDLEGTRIQATIFGNDIRILESTLQLFHTYSITNTGVTTTQENYRFLEQKCQLTITARNPVREIKVDGLTLRSIKFNFTPIAALGEVKDPDPNLDVLFAILEVGTRKPANNSYVADIRIVDQSEYEAPAMATLPGTFPVAIGLRLKTSTYYGVSLATKLTSAFIFNAQIPEAIALQSWCLANANKLRQLPPLSAMQPLMLKPGASPSTDVVKIVNLPTSVEKEPLPLELLHSLAQTKTCNITLKAYTHTYAGISQCRFSVHSISNQTIPEDIGHLHHPLALPPNTPAKKEKPDTASASHHPVEENPTKKTKLGSPTQT</sequence>
<comment type="caution">
    <text evidence="2">The sequence shown here is derived from an EMBL/GenBank/DDBJ whole genome shotgun (WGS) entry which is preliminary data.</text>
</comment>
<evidence type="ECO:0000256" key="1">
    <source>
        <dbReference type="SAM" id="MobiDB-lite"/>
    </source>
</evidence>